<organism evidence="1 2">
    <name type="scientific">Methanospirillum lacunae</name>
    <dbReference type="NCBI Taxonomy" id="668570"/>
    <lineage>
        <taxon>Archaea</taxon>
        <taxon>Methanobacteriati</taxon>
        <taxon>Methanobacteriota</taxon>
        <taxon>Stenosarchaea group</taxon>
        <taxon>Methanomicrobia</taxon>
        <taxon>Methanomicrobiales</taxon>
        <taxon>Methanospirillaceae</taxon>
        <taxon>Methanospirillum</taxon>
    </lineage>
</organism>
<evidence type="ECO:0000313" key="1">
    <source>
        <dbReference type="EMBL" id="PWR73770.1"/>
    </source>
</evidence>
<evidence type="ECO:0000313" key="2">
    <source>
        <dbReference type="Proteomes" id="UP000245657"/>
    </source>
</evidence>
<dbReference type="Proteomes" id="UP000245657">
    <property type="component" value="Unassembled WGS sequence"/>
</dbReference>
<proteinExistence type="predicted"/>
<protein>
    <submittedName>
        <fullName evidence="1">Uncharacterized protein</fullName>
    </submittedName>
</protein>
<dbReference type="AlphaFoldDB" id="A0A2V2N598"/>
<reference evidence="1 2" key="1">
    <citation type="submission" date="2018-05" db="EMBL/GenBank/DDBJ databases">
        <title>Draft genome of Methanospirillum lacunae Ki8-1.</title>
        <authorList>
            <person name="Dueholm M.S."/>
            <person name="Nielsen P.H."/>
            <person name="Bakmann L.F."/>
            <person name="Otzen D.E."/>
        </authorList>
    </citation>
    <scope>NUCLEOTIDE SEQUENCE [LARGE SCALE GENOMIC DNA]</scope>
    <source>
        <strain evidence="1 2">Ki8-1</strain>
    </source>
</reference>
<name>A0A2V2N598_9EURY</name>
<dbReference type="GeneID" id="97549095"/>
<comment type="caution">
    <text evidence="1">The sequence shown here is derived from an EMBL/GenBank/DDBJ whole genome shotgun (WGS) entry which is preliminary data.</text>
</comment>
<keyword evidence="2" id="KW-1185">Reference proteome</keyword>
<gene>
    <name evidence="1" type="ORF">DK846_00955</name>
</gene>
<sequence length="233" mass="25456">MRTIISIILVSLVAITIASADSQEYSITKHITNPGDVIGETSWSDNLLTNGGKLAINKNFDFDSKNQAVNTYNIQTQKILTYDTTNGSHMLGEESYLLNIAGSYKPADDDLIRCVYAAKDLAWLPAFCNTVQSKTSFMNVNHAQISESGNLRMVGEDLVPAGLNYQVAISPDTNSGYLSADGIVRTTFGGSIMEARDNQTNVSATNQWKDKTEVAGDMRTFQKAFSYQSGLKI</sequence>
<dbReference type="EMBL" id="QGMY01000002">
    <property type="protein sequence ID" value="PWR73770.1"/>
    <property type="molecule type" value="Genomic_DNA"/>
</dbReference>
<dbReference type="RefSeq" id="WP_109967050.1">
    <property type="nucleotide sequence ID" value="NZ_CP176093.1"/>
</dbReference>
<accession>A0A2V2N598</accession>